<keyword evidence="3" id="KW-1185">Reference proteome</keyword>
<comment type="caution">
    <text evidence="2">The sequence shown here is derived from an EMBL/GenBank/DDBJ whole genome shotgun (WGS) entry which is preliminary data.</text>
</comment>
<reference evidence="2" key="1">
    <citation type="journal article" date="2022" name="Int. J. Mol. Sci.">
        <title>Draft Genome of Tanacetum Coccineum: Genomic Comparison of Closely Related Tanacetum-Family Plants.</title>
        <authorList>
            <person name="Yamashiro T."/>
            <person name="Shiraishi A."/>
            <person name="Nakayama K."/>
            <person name="Satake H."/>
        </authorList>
    </citation>
    <scope>NUCLEOTIDE SEQUENCE</scope>
</reference>
<evidence type="ECO:0000256" key="1">
    <source>
        <dbReference type="SAM" id="MobiDB-lite"/>
    </source>
</evidence>
<sequence length="412" mass="46196">MRNSGAGRDQRNRGQQSHRAANSGSQQNKAQSEGYTYPRDCKKNTGASSSGYADKKPDASGRVFALTQDQAANATANCFEFQDGSRAISRLLFAWLPIELKELKDPVASVVGSAGFYTPKCISHWECTSFCSSRKDGRLHEIVNRTTVELNLITIDRYSPPPSIENLFDASGALSYVYRTDPCTSNGGFDDRRIGRDVRSKKSVSDFTVHIAIVSDRDPRFTSRFGKVYRTLGEPGLKFSRFSSRDSRRAVRNVLIQTLGGTCYDHCALEWDRNWVRIFRPFSKDILSIHDSFPKNCYASPFLSVMSSASFAVTYTSVYTDSEPGRAFWGANEEIPNGGYPRVIVYGYDGLPMQPAHDPDYVLEPMYPEYIPLKDEHVFLVEERPLPLVDSPTAELPGYVAELDPEEDPEEY</sequence>
<organism evidence="2 3">
    <name type="scientific">Tanacetum coccineum</name>
    <dbReference type="NCBI Taxonomy" id="301880"/>
    <lineage>
        <taxon>Eukaryota</taxon>
        <taxon>Viridiplantae</taxon>
        <taxon>Streptophyta</taxon>
        <taxon>Embryophyta</taxon>
        <taxon>Tracheophyta</taxon>
        <taxon>Spermatophyta</taxon>
        <taxon>Magnoliopsida</taxon>
        <taxon>eudicotyledons</taxon>
        <taxon>Gunneridae</taxon>
        <taxon>Pentapetalae</taxon>
        <taxon>asterids</taxon>
        <taxon>campanulids</taxon>
        <taxon>Asterales</taxon>
        <taxon>Asteraceae</taxon>
        <taxon>Asteroideae</taxon>
        <taxon>Anthemideae</taxon>
        <taxon>Anthemidinae</taxon>
        <taxon>Tanacetum</taxon>
    </lineage>
</organism>
<evidence type="ECO:0000313" key="3">
    <source>
        <dbReference type="Proteomes" id="UP001151760"/>
    </source>
</evidence>
<name>A0ABQ5I414_9ASTR</name>
<dbReference type="Proteomes" id="UP001151760">
    <property type="component" value="Unassembled WGS sequence"/>
</dbReference>
<feature type="region of interest" description="Disordered" evidence="1">
    <location>
        <begin position="1"/>
        <end position="56"/>
    </location>
</feature>
<proteinExistence type="predicted"/>
<evidence type="ECO:0000313" key="2">
    <source>
        <dbReference type="EMBL" id="GJT94861.1"/>
    </source>
</evidence>
<gene>
    <name evidence="2" type="ORF">Tco_1090379</name>
</gene>
<dbReference type="EMBL" id="BQNB010020336">
    <property type="protein sequence ID" value="GJT94861.1"/>
    <property type="molecule type" value="Genomic_DNA"/>
</dbReference>
<protein>
    <submittedName>
        <fullName evidence="2">Uncharacterized protein</fullName>
    </submittedName>
</protein>
<accession>A0ABQ5I414</accession>
<reference evidence="2" key="2">
    <citation type="submission" date="2022-01" db="EMBL/GenBank/DDBJ databases">
        <authorList>
            <person name="Yamashiro T."/>
            <person name="Shiraishi A."/>
            <person name="Satake H."/>
            <person name="Nakayama K."/>
        </authorList>
    </citation>
    <scope>NUCLEOTIDE SEQUENCE</scope>
</reference>
<feature type="compositionally biased region" description="Polar residues" evidence="1">
    <location>
        <begin position="13"/>
        <end position="34"/>
    </location>
</feature>